<keyword evidence="2" id="KW-1185">Reference proteome</keyword>
<evidence type="ECO:0000313" key="1">
    <source>
        <dbReference type="EMBL" id="TYP82063.1"/>
    </source>
</evidence>
<name>A0A5S5CPV7_9ACTN</name>
<dbReference type="Pfam" id="PF05133">
    <property type="entry name" value="SPP1_portal"/>
    <property type="match status" value="1"/>
</dbReference>
<dbReference type="AlphaFoldDB" id="A0A5S5CPV7"/>
<comment type="caution">
    <text evidence="1">The sequence shown here is derived from an EMBL/GenBank/DDBJ whole genome shotgun (WGS) entry which is preliminary data.</text>
</comment>
<accession>A0A5S5CPV7</accession>
<evidence type="ECO:0000313" key="2">
    <source>
        <dbReference type="Proteomes" id="UP000322499"/>
    </source>
</evidence>
<dbReference type="EMBL" id="VNHW01000020">
    <property type="protein sequence ID" value="TYP82063.1"/>
    <property type="molecule type" value="Genomic_DNA"/>
</dbReference>
<gene>
    <name evidence="1" type="ORF">BD833_12047</name>
</gene>
<protein>
    <submittedName>
        <fullName evidence="1">SPP1 Gp6-like portal protein</fullName>
    </submittedName>
</protein>
<dbReference type="Proteomes" id="UP000322499">
    <property type="component" value="Unassembled WGS sequence"/>
</dbReference>
<dbReference type="InterPro" id="IPR021145">
    <property type="entry name" value="Portal_protein_SPP1_Gp6-like"/>
</dbReference>
<reference evidence="1 2" key="1">
    <citation type="submission" date="2019-07" db="EMBL/GenBank/DDBJ databases">
        <title>Genomic Encyclopedia of Archaeal and Bacterial Type Strains, Phase II (KMG-II): from individual species to whole genera.</title>
        <authorList>
            <person name="Goeker M."/>
        </authorList>
    </citation>
    <scope>NUCLEOTIDE SEQUENCE [LARGE SCALE GENOMIC DNA]</scope>
    <source>
        <strain evidence="1 2">DSM 46842</strain>
    </source>
</reference>
<dbReference type="RefSeq" id="WP_166535099.1">
    <property type="nucleotide sequence ID" value="NZ_VNHW01000020.1"/>
</dbReference>
<proteinExistence type="predicted"/>
<organism evidence="1 2">
    <name type="scientific">Blastococcus xanthinilyticus</name>
    <dbReference type="NCBI Taxonomy" id="1564164"/>
    <lineage>
        <taxon>Bacteria</taxon>
        <taxon>Bacillati</taxon>
        <taxon>Actinomycetota</taxon>
        <taxon>Actinomycetes</taxon>
        <taxon>Geodermatophilales</taxon>
        <taxon>Geodermatophilaceae</taxon>
        <taxon>Blastococcus</taxon>
    </lineage>
</organism>
<sequence length="466" mass="51469">MALTDDESRTLRRLNARLAADRKGTQKRPGFDVLDRYYDGEQQLKQLGLAVPAELQEFITIVAWPGTYVDAIAERCVGQGFRLPEEQSADPELERVWQANDLDDEAPLAHTDALVFGRSYICVGTNPADEQTPLITVESPLEMAHEQSPATRATTAAARFYSDDSFGRRESRATLYLANSTVHVVRSRRGWEEATDEEFERDDHGAGMVMVEPMVNRARPHKRYGLSQMSRVISLTDAAARGLTLAQVATEVMGIPQRTAAGLTQADFKDPKTGEMLTEWEAYFGAVWATANKDAKFHQFTAADLQNFKTIVTTYAELVAGVTGLPLRYLGQLATNPPSADGIRADEARLVGQCESKTEGPFGAAWERTMRKVRRLQTGEDAPELAQLEMLWRDPATPTRAQAADAAVKLYQAGIISKRQARRDLGYSSVQISNMEQDDADAAMDPQMDRMLREVLTVPAPADAAA</sequence>